<dbReference type="AlphaFoldDB" id="A0A382LL36"/>
<protein>
    <submittedName>
        <fullName evidence="1">Uncharacterized protein</fullName>
    </submittedName>
</protein>
<gene>
    <name evidence="1" type="ORF">METZ01_LOCUS288801</name>
</gene>
<dbReference type="EMBL" id="UINC01086990">
    <property type="protein sequence ID" value="SVC35947.1"/>
    <property type="molecule type" value="Genomic_DNA"/>
</dbReference>
<proteinExistence type="predicted"/>
<reference evidence="1" key="1">
    <citation type="submission" date="2018-05" db="EMBL/GenBank/DDBJ databases">
        <authorList>
            <person name="Lanie J.A."/>
            <person name="Ng W.-L."/>
            <person name="Kazmierczak K.M."/>
            <person name="Andrzejewski T.M."/>
            <person name="Davidsen T.M."/>
            <person name="Wayne K.J."/>
            <person name="Tettelin H."/>
            <person name="Glass J.I."/>
            <person name="Rusch D."/>
            <person name="Podicherti R."/>
            <person name="Tsui H.-C.T."/>
            <person name="Winkler M.E."/>
        </authorList>
    </citation>
    <scope>NUCLEOTIDE SEQUENCE</scope>
</reference>
<name>A0A382LL36_9ZZZZ</name>
<accession>A0A382LL36</accession>
<sequence>MIMDDVTALAGIGLTPAPISEQEMMKRLADTWRGRLQELIPRRDLLIQELDLVCKTIGHGQKEVESIERELYPTTTD</sequence>
<organism evidence="1">
    <name type="scientific">marine metagenome</name>
    <dbReference type="NCBI Taxonomy" id="408172"/>
    <lineage>
        <taxon>unclassified sequences</taxon>
        <taxon>metagenomes</taxon>
        <taxon>ecological metagenomes</taxon>
    </lineage>
</organism>
<evidence type="ECO:0000313" key="1">
    <source>
        <dbReference type="EMBL" id="SVC35947.1"/>
    </source>
</evidence>